<proteinExistence type="predicted"/>
<dbReference type="SUPFAM" id="SSF53067">
    <property type="entry name" value="Actin-like ATPase domain"/>
    <property type="match status" value="1"/>
</dbReference>
<name>A0A7S1HTF8_9EUGL</name>
<keyword evidence="2" id="KW-0418">Kinase</keyword>
<accession>A0A7S1HTF8</accession>
<protein>
    <recommendedName>
        <fullName evidence="4">Glucokinase</fullName>
    </recommendedName>
</protein>
<dbReference type="Gene3D" id="3.40.367.20">
    <property type="match status" value="1"/>
</dbReference>
<evidence type="ECO:0000256" key="2">
    <source>
        <dbReference type="ARBA" id="ARBA00022777"/>
    </source>
</evidence>
<dbReference type="PANTHER" id="PTHR47363:SF1">
    <property type="entry name" value="GLUCOKINASE"/>
    <property type="match status" value="1"/>
</dbReference>
<organism evidence="3">
    <name type="scientific">Eutreptiella gymnastica</name>
    <dbReference type="NCBI Taxonomy" id="73025"/>
    <lineage>
        <taxon>Eukaryota</taxon>
        <taxon>Discoba</taxon>
        <taxon>Euglenozoa</taxon>
        <taxon>Euglenida</taxon>
        <taxon>Spirocuta</taxon>
        <taxon>Euglenophyceae</taxon>
        <taxon>Eutreptiales</taxon>
        <taxon>Eutreptiaceae</taxon>
        <taxon>Eutreptiella</taxon>
    </lineage>
</organism>
<dbReference type="InterPro" id="IPR003836">
    <property type="entry name" value="Glucokinase"/>
</dbReference>
<dbReference type="GO" id="GO:0006096">
    <property type="term" value="P:glycolytic process"/>
    <property type="evidence" value="ECO:0007669"/>
    <property type="project" value="InterPro"/>
</dbReference>
<dbReference type="NCBIfam" id="TIGR00749">
    <property type="entry name" value="glk"/>
    <property type="match status" value="1"/>
</dbReference>
<dbReference type="CDD" id="cd24008">
    <property type="entry name" value="ASKHA_NBD_GLK"/>
    <property type="match status" value="1"/>
</dbReference>
<reference evidence="3" key="1">
    <citation type="submission" date="2021-01" db="EMBL/GenBank/DDBJ databases">
        <authorList>
            <person name="Corre E."/>
            <person name="Pelletier E."/>
            <person name="Niang G."/>
            <person name="Scheremetjew M."/>
            <person name="Finn R."/>
            <person name="Kale V."/>
            <person name="Holt S."/>
            <person name="Cochrane G."/>
            <person name="Meng A."/>
            <person name="Brown T."/>
            <person name="Cohen L."/>
        </authorList>
    </citation>
    <scope>NUCLEOTIDE SEQUENCE</scope>
    <source>
        <strain evidence="3">NIES-381</strain>
    </source>
</reference>
<dbReference type="Pfam" id="PF02685">
    <property type="entry name" value="Glucokinase"/>
    <property type="match status" value="1"/>
</dbReference>
<keyword evidence="1" id="KW-0808">Transferase</keyword>
<dbReference type="PANTHER" id="PTHR47363">
    <property type="entry name" value="GLUCOKINASE"/>
    <property type="match status" value="1"/>
</dbReference>
<dbReference type="AlphaFoldDB" id="A0A7S1HTF8"/>
<sequence>MGGAASSKPKTKRINTQPCAEQKIGYKEPKVIHDPVMCCSQPVKLERKATVISPSPPGSRQGRTLRRGSTIVSLGMRKSLPTMESTSYFLLIGDIGGTNCRLNLFEVGRGETYIEGGPLPGVRVHHAQYLNGDYPSFLAIVQAFFSMAPSKCQNDLPVSACFAVAGPVDGNAVAFTNRAGWVIDGNQLAEQLQIPHIRLINDFVANGYGLLTLKREETVTLQDAPVKQGAPIACIGAGTGLGETFLTCRDGQYDAWPSEGGHAEFAPRNELQIKLLHFLMKRFKSTSRVSVERIVSGIGLVNVYEFLREQFPEKILPTVDQELVQAKDMGGRVVASNASKCTLCKMAMEIMVDVYGSECGTGALKWLPFGGLYIAGGLAPKNLKFFTDSPTFMDAFLDKGRVSPALKQVPIKIVLAEDIGQRGALLVAVRAMQKARRSFNLHRPSLAISGEEPNVLSPLLPPRMQGYHTTDGYEESLDVIHA</sequence>
<dbReference type="EMBL" id="HBGA01005200">
    <property type="protein sequence ID" value="CAD8990739.1"/>
    <property type="molecule type" value="Transcribed_RNA"/>
</dbReference>
<dbReference type="Gene3D" id="3.30.420.40">
    <property type="match status" value="1"/>
</dbReference>
<evidence type="ECO:0000256" key="1">
    <source>
        <dbReference type="ARBA" id="ARBA00022679"/>
    </source>
</evidence>
<dbReference type="InterPro" id="IPR043129">
    <property type="entry name" value="ATPase_NBD"/>
</dbReference>
<evidence type="ECO:0000313" key="3">
    <source>
        <dbReference type="EMBL" id="CAD8990739.1"/>
    </source>
</evidence>
<evidence type="ECO:0008006" key="4">
    <source>
        <dbReference type="Google" id="ProtNLM"/>
    </source>
</evidence>
<dbReference type="GO" id="GO:0005536">
    <property type="term" value="F:D-glucose binding"/>
    <property type="evidence" value="ECO:0007669"/>
    <property type="project" value="InterPro"/>
</dbReference>
<dbReference type="GO" id="GO:0004340">
    <property type="term" value="F:glucokinase activity"/>
    <property type="evidence" value="ECO:0007669"/>
    <property type="project" value="InterPro"/>
</dbReference>
<gene>
    <name evidence="3" type="ORF">EGYM00392_LOCUS1781</name>
</gene>
<dbReference type="GO" id="GO:0005524">
    <property type="term" value="F:ATP binding"/>
    <property type="evidence" value="ECO:0007669"/>
    <property type="project" value="InterPro"/>
</dbReference>